<keyword evidence="3" id="KW-0547">Nucleotide-binding</keyword>
<evidence type="ECO:0000256" key="2">
    <source>
        <dbReference type="ARBA" id="ARBA00022723"/>
    </source>
</evidence>
<dbReference type="GO" id="GO:0016874">
    <property type="term" value="F:ligase activity"/>
    <property type="evidence" value="ECO:0007669"/>
    <property type="project" value="UniProtKB-KW"/>
</dbReference>
<dbReference type="Pfam" id="PF03738">
    <property type="entry name" value="GSP_synth"/>
    <property type="match status" value="1"/>
</dbReference>
<keyword evidence="8" id="KW-1185">Reference proteome</keyword>
<dbReference type="InterPro" id="IPR016185">
    <property type="entry name" value="PreATP-grasp_dom_sf"/>
</dbReference>
<proteinExistence type="predicted"/>
<dbReference type="EMBL" id="VBRY01000013">
    <property type="protein sequence ID" value="TLS65737.1"/>
    <property type="molecule type" value="Genomic_DNA"/>
</dbReference>
<dbReference type="Gene3D" id="3.30.1490.330">
    <property type="match status" value="1"/>
</dbReference>
<keyword evidence="2" id="KW-0479">Metal-binding</keyword>
<evidence type="ECO:0000259" key="6">
    <source>
        <dbReference type="Pfam" id="PF03738"/>
    </source>
</evidence>
<feature type="domain" description="Glutathionylspermidine synthase pre-ATP-grasp-like" evidence="6">
    <location>
        <begin position="12"/>
        <end position="372"/>
    </location>
</feature>
<evidence type="ECO:0000313" key="8">
    <source>
        <dbReference type="Proteomes" id="UP000306585"/>
    </source>
</evidence>
<dbReference type="AlphaFoldDB" id="A0A5R9GN89"/>
<accession>A0A5R9GN89</accession>
<evidence type="ECO:0000256" key="3">
    <source>
        <dbReference type="ARBA" id="ARBA00022741"/>
    </source>
</evidence>
<sequence>MNRIHIEARSDWVAQVEGLGFKFHSIGGCYWNEAACYVFTEAEIDLLDDVTAELHQMCLSAVDHVVASGQYGRLAIPEWCHSRIEASWRSGEPSLYGRFDLCLDPTGTPRLLEYNADTPTSVYEASVIQWQWLKEQYPKHDQFNSIHEKLIERWRVVARGAPTFHFSSIGSCEEDFLTTEYLRGTAEQAGVATRYLPVEQVGWSESARCFVDMNDKPITHWFKLYPWEWLISDEFGRMLPESSINLVEPWWKMILSNKGILAILWELFPNHPNLIPSYFTSSRLANGYVRKPLLSREGANISMVHGKIITSSPGDYGKEGWVFQESVMLPEFDGNHAVIGSWIVGDQPAGIGIREDDTPITRDTSRFVPHYFI</sequence>
<evidence type="ECO:0000256" key="4">
    <source>
        <dbReference type="ARBA" id="ARBA00022840"/>
    </source>
</evidence>
<keyword evidence="5" id="KW-0460">Magnesium</keyword>
<dbReference type="SUPFAM" id="SSF56059">
    <property type="entry name" value="Glutathione synthetase ATP-binding domain-like"/>
    <property type="match status" value="1"/>
</dbReference>
<keyword evidence="1" id="KW-0436">Ligase</keyword>
<dbReference type="SUPFAM" id="SSF52440">
    <property type="entry name" value="PreATP-grasp domain"/>
    <property type="match status" value="1"/>
</dbReference>
<dbReference type="RefSeq" id="WP_138240116.1">
    <property type="nucleotide sequence ID" value="NZ_VBRY01000013.1"/>
</dbReference>
<comment type="caution">
    <text evidence="7">The sequence shown here is derived from an EMBL/GenBank/DDBJ whole genome shotgun (WGS) entry which is preliminary data.</text>
</comment>
<dbReference type="GO" id="GO:0005524">
    <property type="term" value="F:ATP binding"/>
    <property type="evidence" value="ECO:0007669"/>
    <property type="project" value="UniProtKB-KW"/>
</dbReference>
<gene>
    <name evidence="7" type="ORF">FEF65_12250</name>
</gene>
<reference evidence="7 8" key="1">
    <citation type="journal article" date="2019" name="Appl. Environ. Microbiol.">
        <title>Environmental Evidence and Genomic Insight of Iron-oxidizing Bacteria Preference Towards More Corrosion Resistant Stainless Steel at Higher Salinities.</title>
        <authorList>
            <person name="Garrison C.E."/>
            <person name="Price K.A."/>
            <person name="Field E.K."/>
        </authorList>
    </citation>
    <scope>NUCLEOTIDE SEQUENCE [LARGE SCALE GENOMIC DNA]</scope>
    <source>
        <strain evidence="7 8">P3</strain>
    </source>
</reference>
<keyword evidence="4" id="KW-0067">ATP-binding</keyword>
<protein>
    <submittedName>
        <fullName evidence="7">Glutathionylspermidine synthase family protein</fullName>
    </submittedName>
</protein>
<dbReference type="InterPro" id="IPR005494">
    <property type="entry name" value="GSPS_pre-ATP-grasp-like_dom"/>
</dbReference>
<evidence type="ECO:0000313" key="7">
    <source>
        <dbReference type="EMBL" id="TLS65737.1"/>
    </source>
</evidence>
<name>A0A5R9GN89_9PROT</name>
<evidence type="ECO:0000256" key="5">
    <source>
        <dbReference type="ARBA" id="ARBA00022842"/>
    </source>
</evidence>
<organism evidence="7 8">
    <name type="scientific">Mariprofundus erugo</name>
    <dbReference type="NCBI Taxonomy" id="2528639"/>
    <lineage>
        <taxon>Bacteria</taxon>
        <taxon>Pseudomonadati</taxon>
        <taxon>Pseudomonadota</taxon>
        <taxon>Candidatius Mariprofundia</taxon>
        <taxon>Mariprofundales</taxon>
        <taxon>Mariprofundaceae</taxon>
        <taxon>Mariprofundus</taxon>
    </lineage>
</organism>
<dbReference type="Proteomes" id="UP000306585">
    <property type="component" value="Unassembled WGS sequence"/>
</dbReference>
<dbReference type="GO" id="GO:0046872">
    <property type="term" value="F:metal ion binding"/>
    <property type="evidence" value="ECO:0007669"/>
    <property type="project" value="UniProtKB-KW"/>
</dbReference>
<evidence type="ECO:0000256" key="1">
    <source>
        <dbReference type="ARBA" id="ARBA00022598"/>
    </source>
</evidence>